<evidence type="ECO:0000313" key="2">
    <source>
        <dbReference type="EMBL" id="SES51198.1"/>
    </source>
</evidence>
<feature type="region of interest" description="Disordered" evidence="1">
    <location>
        <begin position="188"/>
        <end position="211"/>
    </location>
</feature>
<protein>
    <submittedName>
        <fullName evidence="2">Uncharacterized protein</fullName>
    </submittedName>
</protein>
<feature type="compositionally biased region" description="Low complexity" evidence="1">
    <location>
        <begin position="188"/>
        <end position="208"/>
    </location>
</feature>
<gene>
    <name evidence="2" type="ORF">SAMN05216195_12714</name>
</gene>
<reference evidence="3" key="1">
    <citation type="submission" date="2016-10" db="EMBL/GenBank/DDBJ databases">
        <authorList>
            <person name="Varghese N."/>
            <person name="Submissions S."/>
        </authorList>
    </citation>
    <scope>NUCLEOTIDE SEQUENCE [LARGE SCALE GENOMIC DNA]</scope>
    <source>
        <strain evidence="3">CGMCC 4.578</strain>
    </source>
</reference>
<proteinExistence type="predicted"/>
<keyword evidence="3" id="KW-1185">Reference proteome</keyword>
<sequence length="262" mass="29040">MRTDVISTDVFTFAELSPVAQERAVEIVREKLGGVWWDQHDNDSVAAAMLYGLAGALGTPSHGDHCEDDFPGIDGVRLDGWSLDRGQCIAVSGHLDRGNAPVLPWVNGISHVTLTGRRSDYTLVWVEDDDEPVCTCDETRPPVRSVAQWRTRRPDVVRRTVLLMVAAAAEANAGNRHPDLRFGNILEPQETAPPCTPTCPTRTSPRVTAEQRSDLEQAVRDAISTAWTAGRDEMEYRTGEEYARDYVAQNDREFTADGDIYD</sequence>
<accession>A0A1H9XYC0</accession>
<name>A0A1H9XYC0_9PSEU</name>
<dbReference type="Proteomes" id="UP000199028">
    <property type="component" value="Unassembled WGS sequence"/>
</dbReference>
<evidence type="ECO:0000256" key="1">
    <source>
        <dbReference type="SAM" id="MobiDB-lite"/>
    </source>
</evidence>
<organism evidence="2 3">
    <name type="scientific">Lentzea flaviverrucosa</name>
    <dbReference type="NCBI Taxonomy" id="200379"/>
    <lineage>
        <taxon>Bacteria</taxon>
        <taxon>Bacillati</taxon>
        <taxon>Actinomycetota</taxon>
        <taxon>Actinomycetes</taxon>
        <taxon>Pseudonocardiales</taxon>
        <taxon>Pseudonocardiaceae</taxon>
        <taxon>Lentzea</taxon>
    </lineage>
</organism>
<dbReference type="AlphaFoldDB" id="A0A1H9XYC0"/>
<evidence type="ECO:0000313" key="3">
    <source>
        <dbReference type="Proteomes" id="UP000199028"/>
    </source>
</evidence>
<dbReference type="EMBL" id="FOFT01000027">
    <property type="protein sequence ID" value="SES51198.1"/>
    <property type="molecule type" value="Genomic_DNA"/>
</dbReference>